<feature type="transmembrane region" description="Helical" evidence="4">
    <location>
        <begin position="136"/>
        <end position="161"/>
    </location>
</feature>
<feature type="transmembrane region" description="Helical" evidence="4">
    <location>
        <begin position="226"/>
        <end position="251"/>
    </location>
</feature>
<evidence type="ECO:0000256" key="1">
    <source>
        <dbReference type="ARBA" id="ARBA00022692"/>
    </source>
</evidence>
<gene>
    <name evidence="6" type="ORF">SAMN06296065_10196</name>
</gene>
<dbReference type="PANTHER" id="PTHR11360">
    <property type="entry name" value="MONOCARBOXYLATE TRANSPORTER"/>
    <property type="match status" value="1"/>
</dbReference>
<dbReference type="InterPro" id="IPR020846">
    <property type="entry name" value="MFS_dom"/>
</dbReference>
<evidence type="ECO:0000313" key="7">
    <source>
        <dbReference type="Proteomes" id="UP001157910"/>
    </source>
</evidence>
<protein>
    <submittedName>
        <fullName evidence="6">Sugar phosphate permease</fullName>
    </submittedName>
</protein>
<feature type="transmembrane region" description="Helical" evidence="4">
    <location>
        <begin position="12"/>
        <end position="36"/>
    </location>
</feature>
<dbReference type="SUPFAM" id="SSF103473">
    <property type="entry name" value="MFS general substrate transporter"/>
    <property type="match status" value="1"/>
</dbReference>
<feature type="transmembrane region" description="Helical" evidence="4">
    <location>
        <begin position="167"/>
        <end position="188"/>
    </location>
</feature>
<feature type="transmembrane region" description="Helical" evidence="4">
    <location>
        <begin position="313"/>
        <end position="338"/>
    </location>
</feature>
<dbReference type="InterPro" id="IPR036259">
    <property type="entry name" value="MFS_trans_sf"/>
</dbReference>
<dbReference type="InterPro" id="IPR050327">
    <property type="entry name" value="Proton-linked_MCT"/>
</dbReference>
<reference evidence="6 7" key="1">
    <citation type="submission" date="2017-05" db="EMBL/GenBank/DDBJ databases">
        <authorList>
            <person name="Varghese N."/>
            <person name="Submissions S."/>
        </authorList>
    </citation>
    <scope>NUCLEOTIDE SEQUENCE [LARGE SCALE GENOMIC DNA]</scope>
    <source>
        <strain evidence="6 7">SM16</strain>
    </source>
</reference>
<evidence type="ECO:0000256" key="4">
    <source>
        <dbReference type="SAM" id="Phobius"/>
    </source>
</evidence>
<keyword evidence="3 4" id="KW-0472">Membrane</keyword>
<feature type="transmembrane region" description="Helical" evidence="4">
    <location>
        <begin position="48"/>
        <end position="67"/>
    </location>
</feature>
<dbReference type="PROSITE" id="PS50850">
    <property type="entry name" value="MFS"/>
    <property type="match status" value="1"/>
</dbReference>
<feature type="transmembrane region" description="Helical" evidence="4">
    <location>
        <begin position="290"/>
        <end position="307"/>
    </location>
</feature>
<keyword evidence="2 4" id="KW-1133">Transmembrane helix</keyword>
<evidence type="ECO:0000313" key="6">
    <source>
        <dbReference type="EMBL" id="SMP51264.1"/>
    </source>
</evidence>
<feature type="transmembrane region" description="Helical" evidence="4">
    <location>
        <begin position="379"/>
        <end position="400"/>
    </location>
</feature>
<dbReference type="Gene3D" id="1.20.1250.20">
    <property type="entry name" value="MFS general substrate transporter like domains"/>
    <property type="match status" value="1"/>
</dbReference>
<dbReference type="EMBL" id="FXUI01000001">
    <property type="protein sequence ID" value="SMP51264.1"/>
    <property type="molecule type" value="Genomic_DNA"/>
</dbReference>
<dbReference type="RefSeq" id="WP_283404798.1">
    <property type="nucleotide sequence ID" value="NZ_FXUI01000001.1"/>
</dbReference>
<feature type="transmembrane region" description="Helical" evidence="4">
    <location>
        <begin position="74"/>
        <end position="95"/>
    </location>
</feature>
<proteinExistence type="predicted"/>
<evidence type="ECO:0000256" key="2">
    <source>
        <dbReference type="ARBA" id="ARBA00022989"/>
    </source>
</evidence>
<keyword evidence="1 4" id="KW-0812">Transmembrane</keyword>
<evidence type="ECO:0000259" key="5">
    <source>
        <dbReference type="PROSITE" id="PS50850"/>
    </source>
</evidence>
<feature type="transmembrane region" description="Helical" evidence="4">
    <location>
        <begin position="263"/>
        <end position="283"/>
    </location>
</feature>
<feature type="transmembrane region" description="Helical" evidence="4">
    <location>
        <begin position="350"/>
        <end position="373"/>
    </location>
</feature>
<dbReference type="Proteomes" id="UP001157910">
    <property type="component" value="Unassembled WGS sequence"/>
</dbReference>
<comment type="caution">
    <text evidence="6">The sequence shown here is derived from an EMBL/GenBank/DDBJ whole genome shotgun (WGS) entry which is preliminary data.</text>
</comment>
<evidence type="ECO:0000256" key="3">
    <source>
        <dbReference type="ARBA" id="ARBA00023136"/>
    </source>
</evidence>
<accession>A0ABY1PWH0</accession>
<sequence>MRYLSEILAAWRPLLAAGLGMGTGMSIIGTITSAIAPSLVADVGWSKAQFAMTGMLGMLTALAMPFIGRLADVAGVKLTALIGIVAMPLALLGFSFNGGSFGVYVAVFVFQSIVCVTTTATVYTRLVVQHVIHARGLALAIVACGPALFSAIGGPVINAYVEANGWMATYQMLAVFTAIAGAVTFLLIPSSHAAATVNAPAGAPARREPKRSAREDYPLIFREPAFWVLLGAMYLCNLPLTLILVQLKMLVLDQGITGEGASIMFTALAAGMLLGRFITGVALDRFAPQVVSFFTLGLPGLGLFVLATDLDAAWIVTASIFSLGFAVGAEGDILAFLVARHFRPAIYSSVLGLLTGVCSLAAASGAALLSWTLASTGTFNTFLVTTGTAVFVGSLLLLMLRGAPHEEAAGEPVPA</sequence>
<dbReference type="InterPro" id="IPR011701">
    <property type="entry name" value="MFS"/>
</dbReference>
<dbReference type="Pfam" id="PF07690">
    <property type="entry name" value="MFS_1"/>
    <property type="match status" value="1"/>
</dbReference>
<keyword evidence="7" id="KW-1185">Reference proteome</keyword>
<feature type="domain" description="Major facilitator superfamily (MFS) profile" evidence="5">
    <location>
        <begin position="10"/>
        <end position="405"/>
    </location>
</feature>
<dbReference type="PANTHER" id="PTHR11360:SF284">
    <property type="entry name" value="EG:103B4.3 PROTEIN-RELATED"/>
    <property type="match status" value="1"/>
</dbReference>
<feature type="transmembrane region" description="Helical" evidence="4">
    <location>
        <begin position="101"/>
        <end position="124"/>
    </location>
</feature>
<name>A0ABY1PWH0_9SPHN</name>
<organism evidence="6 7">
    <name type="scientific">Novosphingobium panipatense</name>
    <dbReference type="NCBI Taxonomy" id="428991"/>
    <lineage>
        <taxon>Bacteria</taxon>
        <taxon>Pseudomonadati</taxon>
        <taxon>Pseudomonadota</taxon>
        <taxon>Alphaproteobacteria</taxon>
        <taxon>Sphingomonadales</taxon>
        <taxon>Sphingomonadaceae</taxon>
        <taxon>Novosphingobium</taxon>
    </lineage>
</organism>